<accession>A0AAN9AL17</accession>
<feature type="domain" description="EF-hand" evidence="3">
    <location>
        <begin position="426"/>
        <end position="461"/>
    </location>
</feature>
<dbReference type="Proteomes" id="UP001374579">
    <property type="component" value="Unassembled WGS sequence"/>
</dbReference>
<organism evidence="4 5">
    <name type="scientific">Littorina saxatilis</name>
    <dbReference type="NCBI Taxonomy" id="31220"/>
    <lineage>
        <taxon>Eukaryota</taxon>
        <taxon>Metazoa</taxon>
        <taxon>Spiralia</taxon>
        <taxon>Lophotrochozoa</taxon>
        <taxon>Mollusca</taxon>
        <taxon>Gastropoda</taxon>
        <taxon>Caenogastropoda</taxon>
        <taxon>Littorinimorpha</taxon>
        <taxon>Littorinoidea</taxon>
        <taxon>Littorinidae</taxon>
        <taxon>Littorina</taxon>
    </lineage>
</organism>
<dbReference type="InterPro" id="IPR002048">
    <property type="entry name" value="EF_hand_dom"/>
</dbReference>
<comment type="caution">
    <text evidence="4">The sequence shown here is derived from an EMBL/GenBank/DDBJ whole genome shotgun (WGS) entry which is preliminary data.</text>
</comment>
<keyword evidence="1" id="KW-0106">Calcium</keyword>
<evidence type="ECO:0000256" key="2">
    <source>
        <dbReference type="SAM" id="MobiDB-lite"/>
    </source>
</evidence>
<feature type="domain" description="EF-hand" evidence="3">
    <location>
        <begin position="462"/>
        <end position="497"/>
    </location>
</feature>
<keyword evidence="5" id="KW-1185">Reference proteome</keyword>
<reference evidence="4 5" key="1">
    <citation type="submission" date="2024-02" db="EMBL/GenBank/DDBJ databases">
        <title>Chromosome-scale genome assembly of the rough periwinkle Littorina saxatilis.</title>
        <authorList>
            <person name="De Jode A."/>
            <person name="Faria R."/>
            <person name="Formenti G."/>
            <person name="Sims Y."/>
            <person name="Smith T.P."/>
            <person name="Tracey A."/>
            <person name="Wood J.M.D."/>
            <person name="Zagrodzka Z.B."/>
            <person name="Johannesson K."/>
            <person name="Butlin R.K."/>
            <person name="Leder E.H."/>
        </authorList>
    </citation>
    <scope>NUCLEOTIDE SEQUENCE [LARGE SCALE GENOMIC DNA]</scope>
    <source>
        <strain evidence="4">Snail1</strain>
        <tissue evidence="4">Muscle</tissue>
    </source>
</reference>
<dbReference type="InterPro" id="IPR011992">
    <property type="entry name" value="EF-hand-dom_pair"/>
</dbReference>
<dbReference type="Gene3D" id="1.10.238.10">
    <property type="entry name" value="EF-hand"/>
    <property type="match status" value="1"/>
</dbReference>
<evidence type="ECO:0000313" key="5">
    <source>
        <dbReference type="Proteomes" id="UP001374579"/>
    </source>
</evidence>
<dbReference type="GO" id="GO:0005509">
    <property type="term" value="F:calcium ion binding"/>
    <property type="evidence" value="ECO:0007669"/>
    <property type="project" value="InterPro"/>
</dbReference>
<dbReference type="InterPro" id="IPR001611">
    <property type="entry name" value="Leu-rich_rpt"/>
</dbReference>
<proteinExistence type="predicted"/>
<dbReference type="CDD" id="cd00051">
    <property type="entry name" value="EFh"/>
    <property type="match status" value="1"/>
</dbReference>
<feature type="compositionally biased region" description="Low complexity" evidence="2">
    <location>
        <begin position="21"/>
        <end position="36"/>
    </location>
</feature>
<evidence type="ECO:0000313" key="4">
    <source>
        <dbReference type="EMBL" id="KAK7088734.1"/>
    </source>
</evidence>
<dbReference type="PROSITE" id="PS00018">
    <property type="entry name" value="EF_HAND_1"/>
    <property type="match status" value="1"/>
</dbReference>
<protein>
    <recommendedName>
        <fullName evidence="3">EF-hand domain-containing protein</fullName>
    </recommendedName>
</protein>
<name>A0AAN9AL17_9CAEN</name>
<feature type="region of interest" description="Disordered" evidence="2">
    <location>
        <begin position="1"/>
        <end position="61"/>
    </location>
</feature>
<gene>
    <name evidence="4" type="ORF">V1264_022619</name>
</gene>
<evidence type="ECO:0000259" key="3">
    <source>
        <dbReference type="PROSITE" id="PS50222"/>
    </source>
</evidence>
<evidence type="ECO:0000256" key="1">
    <source>
        <dbReference type="ARBA" id="ARBA00022837"/>
    </source>
</evidence>
<dbReference type="Gene3D" id="3.80.10.10">
    <property type="entry name" value="Ribonuclease Inhibitor"/>
    <property type="match status" value="3"/>
</dbReference>
<sequence>MSLYLSAKKEPAIKTRRRTISRASSRRSQAESAQSKQTERGGSSDSESDHDENKTRNAELDQIAINIADEKAWDTDLEEDDAPPPAFDHSGKNMYLEECKQLGVIPTSYFLRHMSDQKLDMKHHGLAASGMKAIATVMMSNTTVLTLDLSDNWLGYEGGLAVCGMLRENCFITDLNLSDNRLNSCAAELCHIMSHNDTLRRVTLAGNDFDDKSAEYFAEFMTSPCRVEYLDLSHNNLCEGAGLLLGPAISDNASLKELDLSWNHLRRKGAIAVAAGVKTNVCMKKINVSWNGFGHEGSVALGDALKANSVLEELDVMNNRITTEGAVLIGKGLSVNETLKVLRIGKNPLQSAGAWGICAAIVRNPNCVMEELDFSDVLVNSDFEAIFQQVKDQLPGLTARHGGTEPPLKPKARVHPMVKLMTYIDKNNLRLVDFFNKFDKDGSMSVTHDEFRQGLMETGIQLPEEDVDFLLEELDRDGDGEINYSELVIGHTDFQEQEKKMSTVITVLRPMTS</sequence>
<dbReference type="SMART" id="SM00368">
    <property type="entry name" value="LRR_RI"/>
    <property type="match status" value="8"/>
</dbReference>
<dbReference type="EMBL" id="JBAMIC010004070">
    <property type="protein sequence ID" value="KAK7088734.1"/>
    <property type="molecule type" value="Genomic_DNA"/>
</dbReference>
<dbReference type="PANTHER" id="PTHR24114">
    <property type="entry name" value="LEUCINE RICH REPEAT FAMILY PROTEIN"/>
    <property type="match status" value="1"/>
</dbReference>
<dbReference type="Pfam" id="PF13516">
    <property type="entry name" value="LRR_6"/>
    <property type="match status" value="4"/>
</dbReference>
<dbReference type="InterPro" id="IPR018247">
    <property type="entry name" value="EF_Hand_1_Ca_BS"/>
</dbReference>
<dbReference type="InterPro" id="IPR052394">
    <property type="entry name" value="LRR-containing"/>
</dbReference>
<dbReference type="AlphaFoldDB" id="A0AAN9AL17"/>
<dbReference type="PROSITE" id="PS50222">
    <property type="entry name" value="EF_HAND_2"/>
    <property type="match status" value="2"/>
</dbReference>
<dbReference type="SUPFAM" id="SSF47473">
    <property type="entry name" value="EF-hand"/>
    <property type="match status" value="1"/>
</dbReference>
<dbReference type="SMART" id="SM00054">
    <property type="entry name" value="EFh"/>
    <property type="match status" value="2"/>
</dbReference>
<dbReference type="Pfam" id="PF13499">
    <property type="entry name" value="EF-hand_7"/>
    <property type="match status" value="1"/>
</dbReference>
<dbReference type="PANTHER" id="PTHR24114:SF50">
    <property type="entry name" value="RNI-LIKE PROTEIN"/>
    <property type="match status" value="1"/>
</dbReference>
<dbReference type="InterPro" id="IPR032675">
    <property type="entry name" value="LRR_dom_sf"/>
</dbReference>
<dbReference type="SUPFAM" id="SSF52047">
    <property type="entry name" value="RNI-like"/>
    <property type="match status" value="1"/>
</dbReference>